<gene>
    <name evidence="1" type="ORF">LTR37_017730</name>
</gene>
<dbReference type="EMBL" id="JAUTXU010000234">
    <property type="protein sequence ID" value="KAK3696900.1"/>
    <property type="molecule type" value="Genomic_DNA"/>
</dbReference>
<keyword evidence="2" id="KW-1185">Reference proteome</keyword>
<dbReference type="Proteomes" id="UP001281147">
    <property type="component" value="Unassembled WGS sequence"/>
</dbReference>
<reference evidence="1" key="1">
    <citation type="submission" date="2023-07" db="EMBL/GenBank/DDBJ databases">
        <title>Black Yeasts Isolated from many extreme environments.</title>
        <authorList>
            <person name="Coleine C."/>
            <person name="Stajich J.E."/>
            <person name="Selbmann L."/>
        </authorList>
    </citation>
    <scope>NUCLEOTIDE SEQUENCE</scope>
    <source>
        <strain evidence="1">CCFEE 5714</strain>
    </source>
</reference>
<name>A0ACC3MKN3_9PEZI</name>
<sequence length="581" mass="65874">MRLSVDGNSGEHYSDGLELNEFEGVYTILSPPTSRTRWWPSRLIRQSNLKAFKAAQHSFRRARRRRSLLHGLRRYLTLLPCVLLLLVVAFGLFLPSYSDPPQRYIDLRQQVHISNELGRANVKNEKIFIAASLYDPNGQLLSGDWAQSVQGLIDILGHDNVFLSVYENDPDHQSEQALEDFRASLRCASSVVHEHLDLSPLPHVTMADGTQQVQRISFLAEIRNHALRPLHDKRSEAYNTRWNKLLYLNDIAFDPIDAANLLFNTNRDEATGRTNYRAACAVDFINPVKFYDTFATRDLEGYDMGVPIYPWFAGAGEGASRQDVLSQTDAVRVKSCWGGMVAFEAKWFQPQLYELVDGDLVVPYQKSTGDLKTPIAKTSTHGYREADAYNDSDANLTSLASGSVSDIRHDLARETSNLPSILPLRFRSETNTDWTASECCLIHADLAHLSRSVAVGGIYMNPYVRVAYSDSVLAWLPFTKRFERLYPFVQAVVNAIGQRPSYNPRQSQEPGDEVVDQLWQWDEESPVALRKSTDGELSNRLHGSFQDAKRIARPGQFCGRRRQTYMRERTGKGEGHWGPWT</sequence>
<protein>
    <submittedName>
        <fullName evidence="1">Uncharacterized protein</fullName>
    </submittedName>
</protein>
<proteinExistence type="predicted"/>
<organism evidence="1 2">
    <name type="scientific">Vermiconidia calcicola</name>
    <dbReference type="NCBI Taxonomy" id="1690605"/>
    <lineage>
        <taxon>Eukaryota</taxon>
        <taxon>Fungi</taxon>
        <taxon>Dikarya</taxon>
        <taxon>Ascomycota</taxon>
        <taxon>Pezizomycotina</taxon>
        <taxon>Dothideomycetes</taxon>
        <taxon>Dothideomycetidae</taxon>
        <taxon>Mycosphaerellales</taxon>
        <taxon>Extremaceae</taxon>
        <taxon>Vermiconidia</taxon>
    </lineage>
</organism>
<accession>A0ACC3MKN3</accession>
<comment type="caution">
    <text evidence="1">The sequence shown here is derived from an EMBL/GenBank/DDBJ whole genome shotgun (WGS) entry which is preliminary data.</text>
</comment>
<evidence type="ECO:0000313" key="1">
    <source>
        <dbReference type="EMBL" id="KAK3696900.1"/>
    </source>
</evidence>
<evidence type="ECO:0000313" key="2">
    <source>
        <dbReference type="Proteomes" id="UP001281147"/>
    </source>
</evidence>